<evidence type="ECO:0000313" key="3">
    <source>
        <dbReference type="EMBL" id="KJZ68562.1"/>
    </source>
</evidence>
<dbReference type="GO" id="GO:0005737">
    <property type="term" value="C:cytoplasm"/>
    <property type="evidence" value="ECO:0007669"/>
    <property type="project" value="TreeGrafter"/>
</dbReference>
<evidence type="ECO:0000259" key="2">
    <source>
        <dbReference type="Pfam" id="PF00656"/>
    </source>
</evidence>
<name>A0A0F7ZW91_9HYPO</name>
<gene>
    <name evidence="3" type="ORF">HIM_12048</name>
</gene>
<sequence>MTDYMPPARYALLVGIDLYLNTQSRTHDDGRSCFISSLAGCVNDVHTLQTFLRGESQFTNLSVLTSSPSRPPDHNAQPVEPIEQLPTFHNIEREFGIVHERAGPGDLFFFHYSGHGARLKRVKSSPHGRSDDPSLITVDYGCGKPAIRGWQLNAWLERLHEKGIQVVVVLDSCYSGGSWRDDCRFRTQDLTTVSNLHIDEVSAERFLLEPISRDAVLERSWLINPDRFTVMTACDTDEKAAEIRVNGKRYGAFTHELLEYLNQCKAQQSYVTYRTIRDQLKNRIQGQTPRVFGRDRLLFFGSTEPFSATPLVAQIAGDIVTVPAGRVHGVHLNSEFAPFPPAPETEFSITEVGDFECNARISPQMAQALQTSRCEVFPTRWCFGKETVRVVVDPSFGQNFQGRLHECLQSRIASPIEIIEHIGNHELDTNPLRLEKRGENVEILGPESLVGYAGPVRGLQYLKSNDEQLASKAAVVLAHLSRFKHVRGLRAEASHKPPPFKVIWDPNDHAQGVPFPNGQHFRFTFESKSNVDLYLTVMDFGPGFLIEQLYPQQDSAKKVTSGSTQSFPFKVEVPIKLKSGCLVGKDVTHRDIIRTLVTQGKELSWKSLELPAIWNADQLQLGGGKSYERDVTLPKSFPSDFEWWVQDIEIWTMSSPA</sequence>
<comment type="similarity">
    <text evidence="1">Belongs to the peptidase C14B family.</text>
</comment>
<evidence type="ECO:0000256" key="1">
    <source>
        <dbReference type="ARBA" id="ARBA00009005"/>
    </source>
</evidence>
<dbReference type="PANTHER" id="PTHR48104:SF30">
    <property type="entry name" value="METACASPASE-1"/>
    <property type="match status" value="1"/>
</dbReference>
<dbReference type="Proteomes" id="UP000054481">
    <property type="component" value="Unassembled WGS sequence"/>
</dbReference>
<dbReference type="EMBL" id="KQ030863">
    <property type="protein sequence ID" value="KJZ68562.1"/>
    <property type="molecule type" value="Genomic_DNA"/>
</dbReference>
<dbReference type="GO" id="GO:0004197">
    <property type="term" value="F:cysteine-type endopeptidase activity"/>
    <property type="evidence" value="ECO:0007669"/>
    <property type="project" value="InterPro"/>
</dbReference>
<dbReference type="OrthoDB" id="5152948at2759"/>
<reference evidence="3 4" key="1">
    <citation type="journal article" date="2014" name="Genome Biol. Evol.">
        <title>Comparative genomics and transcriptomics analyses reveal divergent lifestyle features of nematode endoparasitic fungus Hirsutella minnesotensis.</title>
        <authorList>
            <person name="Lai Y."/>
            <person name="Liu K."/>
            <person name="Zhang X."/>
            <person name="Zhang X."/>
            <person name="Li K."/>
            <person name="Wang N."/>
            <person name="Shu C."/>
            <person name="Wu Y."/>
            <person name="Wang C."/>
            <person name="Bushley K.E."/>
            <person name="Xiang M."/>
            <person name="Liu X."/>
        </authorList>
    </citation>
    <scope>NUCLEOTIDE SEQUENCE [LARGE SCALE GENOMIC DNA]</scope>
    <source>
        <strain evidence="3 4">3608</strain>
    </source>
</reference>
<accession>A0A0F7ZW91</accession>
<evidence type="ECO:0000313" key="4">
    <source>
        <dbReference type="Proteomes" id="UP000054481"/>
    </source>
</evidence>
<dbReference type="GO" id="GO:0006508">
    <property type="term" value="P:proteolysis"/>
    <property type="evidence" value="ECO:0007669"/>
    <property type="project" value="InterPro"/>
</dbReference>
<dbReference type="AlphaFoldDB" id="A0A0F7ZW91"/>
<dbReference type="Pfam" id="PF00656">
    <property type="entry name" value="Peptidase_C14"/>
    <property type="match status" value="1"/>
</dbReference>
<dbReference type="PANTHER" id="PTHR48104">
    <property type="entry name" value="METACASPASE-4"/>
    <property type="match status" value="1"/>
</dbReference>
<keyword evidence="4" id="KW-1185">Reference proteome</keyword>
<feature type="domain" description="Peptidase C14 caspase" evidence="2">
    <location>
        <begin position="9"/>
        <end position="289"/>
    </location>
</feature>
<protein>
    <recommendedName>
        <fullName evidence="2">Peptidase C14 caspase domain-containing protein</fullName>
    </recommendedName>
</protein>
<dbReference type="InterPro" id="IPR050452">
    <property type="entry name" value="Metacaspase"/>
</dbReference>
<proteinExistence type="inferred from homology"/>
<dbReference type="InterPro" id="IPR011600">
    <property type="entry name" value="Pept_C14_caspase"/>
</dbReference>
<dbReference type="Gene3D" id="3.40.50.1460">
    <property type="match status" value="1"/>
</dbReference>
<organism evidence="3 4">
    <name type="scientific">Hirsutella minnesotensis 3608</name>
    <dbReference type="NCBI Taxonomy" id="1043627"/>
    <lineage>
        <taxon>Eukaryota</taxon>
        <taxon>Fungi</taxon>
        <taxon>Dikarya</taxon>
        <taxon>Ascomycota</taxon>
        <taxon>Pezizomycotina</taxon>
        <taxon>Sordariomycetes</taxon>
        <taxon>Hypocreomycetidae</taxon>
        <taxon>Hypocreales</taxon>
        <taxon>Ophiocordycipitaceae</taxon>
        <taxon>Hirsutella</taxon>
    </lineage>
</organism>